<dbReference type="InterPro" id="IPR007848">
    <property type="entry name" value="Small_mtfrase_dom"/>
</dbReference>
<evidence type="ECO:0000256" key="3">
    <source>
        <dbReference type="ARBA" id="ARBA00022603"/>
    </source>
</evidence>
<name>A0A327YVM9_9RHOB</name>
<evidence type="ECO:0000256" key="5">
    <source>
        <dbReference type="ARBA" id="ARBA00022691"/>
    </source>
</evidence>
<keyword evidence="3 7" id="KW-0489">Methyltransferase</keyword>
<evidence type="ECO:0000313" key="8">
    <source>
        <dbReference type="Proteomes" id="UP000249165"/>
    </source>
</evidence>
<dbReference type="GO" id="GO:0032259">
    <property type="term" value="P:methylation"/>
    <property type="evidence" value="ECO:0007669"/>
    <property type="project" value="UniProtKB-KW"/>
</dbReference>
<dbReference type="Gene3D" id="3.40.50.150">
    <property type="entry name" value="Vaccinia Virus protein VP39"/>
    <property type="match status" value="2"/>
</dbReference>
<dbReference type="SUPFAM" id="SSF53335">
    <property type="entry name" value="S-adenosyl-L-methionine-dependent methyltransferases"/>
    <property type="match status" value="1"/>
</dbReference>
<dbReference type="PROSITE" id="PS00092">
    <property type="entry name" value="N6_MTASE"/>
    <property type="match status" value="1"/>
</dbReference>
<gene>
    <name evidence="7" type="ORF">ATI53_1001124</name>
</gene>
<organism evidence="7 8">
    <name type="scientific">Salipiger aestuarii</name>
    <dbReference type="NCBI Taxonomy" id="568098"/>
    <lineage>
        <taxon>Bacteria</taxon>
        <taxon>Pseudomonadati</taxon>
        <taxon>Pseudomonadota</taxon>
        <taxon>Alphaproteobacteria</taxon>
        <taxon>Rhodobacterales</taxon>
        <taxon>Roseobacteraceae</taxon>
        <taxon>Salipiger</taxon>
    </lineage>
</organism>
<dbReference type="InterPro" id="IPR029063">
    <property type="entry name" value="SAM-dependent_MTases_sf"/>
</dbReference>
<dbReference type="InterPro" id="IPR002052">
    <property type="entry name" value="DNA_methylase_N6_adenine_CS"/>
</dbReference>
<evidence type="ECO:0000256" key="1">
    <source>
        <dbReference type="ARBA" id="ARBA00022490"/>
    </source>
</evidence>
<accession>A0A327YVM9</accession>
<dbReference type="PANTHER" id="PTHR47816:SF4">
    <property type="entry name" value="RIBOSOMAL RNA SMALL SUBUNIT METHYLTRANSFERASE C"/>
    <property type="match status" value="1"/>
</dbReference>
<keyword evidence="5" id="KW-0949">S-adenosyl-L-methionine</keyword>
<evidence type="ECO:0000256" key="2">
    <source>
        <dbReference type="ARBA" id="ARBA00022552"/>
    </source>
</evidence>
<keyword evidence="4 7" id="KW-0808">Transferase</keyword>
<dbReference type="Proteomes" id="UP000249165">
    <property type="component" value="Unassembled WGS sequence"/>
</dbReference>
<dbReference type="GO" id="GO:0008170">
    <property type="term" value="F:N-methyltransferase activity"/>
    <property type="evidence" value="ECO:0007669"/>
    <property type="project" value="UniProtKB-ARBA"/>
</dbReference>
<keyword evidence="8" id="KW-1185">Reference proteome</keyword>
<dbReference type="GO" id="GO:0006364">
    <property type="term" value="P:rRNA processing"/>
    <property type="evidence" value="ECO:0007669"/>
    <property type="project" value="UniProtKB-KW"/>
</dbReference>
<dbReference type="AlphaFoldDB" id="A0A327YVM9"/>
<dbReference type="GO" id="GO:0003676">
    <property type="term" value="F:nucleic acid binding"/>
    <property type="evidence" value="ECO:0007669"/>
    <property type="project" value="InterPro"/>
</dbReference>
<dbReference type="EMBL" id="QLMG01000001">
    <property type="protein sequence ID" value="RAK24017.1"/>
    <property type="molecule type" value="Genomic_DNA"/>
</dbReference>
<sequence length="312" mass="33634">MTLPKDGCILVIGAPGDLMSHALPLDRCTVVQRFAPDHDAWAQRGVNVALAAEGRFDAAVVFPARARELSESRIAEACAAVPTGRIVVDGPKTDGIEPLLKAIRARVPLTGQVSKAHGKCFWFDSTPDFADWARGPALNGMGMWTAPGVFSADAQDPGTDMLLGALPDKLGTQVADLGAGWGGLAAGLLSRDTIATLHLVEADRTALDCAEKNIADPRARFHWANARTWAAPERLDAVVMNPPFHIGRAPDPALGRAFITAARKMLKPSGNLWLVANRHLPYESQLETDFRHFEEIAGNSRFKILHGYRPKA</sequence>
<evidence type="ECO:0000313" key="7">
    <source>
        <dbReference type="EMBL" id="RAK24017.1"/>
    </source>
</evidence>
<keyword evidence="1" id="KW-0963">Cytoplasm</keyword>
<dbReference type="Pfam" id="PF05175">
    <property type="entry name" value="MTS"/>
    <property type="match status" value="1"/>
</dbReference>
<evidence type="ECO:0000259" key="6">
    <source>
        <dbReference type="Pfam" id="PF05175"/>
    </source>
</evidence>
<dbReference type="InterPro" id="IPR046977">
    <property type="entry name" value="RsmC/RlmG"/>
</dbReference>
<reference evidence="7 8" key="1">
    <citation type="submission" date="2018-06" db="EMBL/GenBank/DDBJ databases">
        <title>Genomic Encyclopedia of Archaeal and Bacterial Type Strains, Phase II (KMG-II): from individual species to whole genera.</title>
        <authorList>
            <person name="Goeker M."/>
        </authorList>
    </citation>
    <scope>NUCLEOTIDE SEQUENCE [LARGE SCALE GENOMIC DNA]</scope>
    <source>
        <strain evidence="7 8">DSM 22011</strain>
    </source>
</reference>
<proteinExistence type="predicted"/>
<feature type="domain" description="Methyltransferase small" evidence="6">
    <location>
        <begin position="142"/>
        <end position="305"/>
    </location>
</feature>
<protein>
    <submittedName>
        <fullName evidence="7">16S rRNA (Guanine1207-N2)-methyltransferase</fullName>
    </submittedName>
</protein>
<keyword evidence="2" id="KW-0698">rRNA processing</keyword>
<evidence type="ECO:0000256" key="4">
    <source>
        <dbReference type="ARBA" id="ARBA00022679"/>
    </source>
</evidence>
<dbReference type="GO" id="GO:0008757">
    <property type="term" value="F:S-adenosylmethionine-dependent methyltransferase activity"/>
    <property type="evidence" value="ECO:0007669"/>
    <property type="project" value="InterPro"/>
</dbReference>
<dbReference type="PANTHER" id="PTHR47816">
    <property type="entry name" value="RIBOSOMAL RNA SMALL SUBUNIT METHYLTRANSFERASE C"/>
    <property type="match status" value="1"/>
</dbReference>
<comment type="caution">
    <text evidence="7">The sequence shown here is derived from an EMBL/GenBank/DDBJ whole genome shotgun (WGS) entry which is preliminary data.</text>
</comment>